<name>A0A8J3F967_9ACTN</name>
<dbReference type="SUPFAM" id="SSF81296">
    <property type="entry name" value="E set domains"/>
    <property type="match status" value="1"/>
</dbReference>
<evidence type="ECO:0000256" key="5">
    <source>
        <dbReference type="SAM" id="MobiDB-lite"/>
    </source>
</evidence>
<evidence type="ECO:0000256" key="6">
    <source>
        <dbReference type="SAM" id="Phobius"/>
    </source>
</evidence>
<dbReference type="GO" id="GO:0005886">
    <property type="term" value="C:plasma membrane"/>
    <property type="evidence" value="ECO:0007669"/>
    <property type="project" value="TreeGrafter"/>
</dbReference>
<dbReference type="Pfam" id="PF04234">
    <property type="entry name" value="CopC"/>
    <property type="match status" value="1"/>
</dbReference>
<dbReference type="GO" id="GO:0042597">
    <property type="term" value="C:periplasmic space"/>
    <property type="evidence" value="ECO:0007669"/>
    <property type="project" value="InterPro"/>
</dbReference>
<feature type="transmembrane region" description="Helical" evidence="6">
    <location>
        <begin position="173"/>
        <end position="191"/>
    </location>
</feature>
<dbReference type="GO" id="GO:0030313">
    <property type="term" value="C:cell envelope"/>
    <property type="evidence" value="ECO:0007669"/>
    <property type="project" value="UniProtKB-SubCell"/>
</dbReference>
<reference evidence="9" key="1">
    <citation type="journal article" date="2014" name="Int. J. Syst. Evol. Microbiol.">
        <title>Complete genome sequence of Corynebacterium casei LMG S-19264T (=DSM 44701T), isolated from a smear-ripened cheese.</title>
        <authorList>
            <consortium name="US DOE Joint Genome Institute (JGI-PGF)"/>
            <person name="Walter F."/>
            <person name="Albersmeier A."/>
            <person name="Kalinowski J."/>
            <person name="Ruckert C."/>
        </authorList>
    </citation>
    <scope>NUCLEOTIDE SEQUENCE</scope>
    <source>
        <strain evidence="9">JCM 3090</strain>
    </source>
</reference>
<feature type="chain" id="PRO_5035304468" description="CopC domain-containing protein" evidence="7">
    <location>
        <begin position="32"/>
        <end position="201"/>
    </location>
</feature>
<evidence type="ECO:0000313" key="10">
    <source>
        <dbReference type="Proteomes" id="UP000649739"/>
    </source>
</evidence>
<evidence type="ECO:0000256" key="1">
    <source>
        <dbReference type="ARBA" id="ARBA00004196"/>
    </source>
</evidence>
<dbReference type="InterPro" id="IPR014756">
    <property type="entry name" value="Ig_E-set"/>
</dbReference>
<keyword evidence="4" id="KW-0186">Copper</keyword>
<feature type="signal peptide" evidence="7">
    <location>
        <begin position="1"/>
        <end position="31"/>
    </location>
</feature>
<keyword evidence="3 7" id="KW-0732">Signal</keyword>
<dbReference type="GO" id="GO:0006825">
    <property type="term" value="P:copper ion transport"/>
    <property type="evidence" value="ECO:0007669"/>
    <property type="project" value="InterPro"/>
</dbReference>
<dbReference type="PANTHER" id="PTHR34820">
    <property type="entry name" value="INNER MEMBRANE PROTEIN YEBZ"/>
    <property type="match status" value="1"/>
</dbReference>
<feature type="domain" description="CopC" evidence="8">
    <location>
        <begin position="32"/>
        <end position="123"/>
    </location>
</feature>
<evidence type="ECO:0000313" key="9">
    <source>
        <dbReference type="EMBL" id="GGJ84089.1"/>
    </source>
</evidence>
<sequence length="201" mass="20944">MNTLVRMLARGATVAAVAVLGLTAAAAPALAHNQLTGSTPADETRTNKVPKEVKLKFLNTLDPATTELKLTDPDGEDATDGEPKVKKNAVSVKLKPTKAGVYTASYQVLSDDGHPIKGKITFRLTKAAMATVPRPEPTPSAEPSPSVEPTPATDPIIDSSPVATAGPVPSGGFNYWWVVGLGAVVILLGLMEAGRRARKEA</sequence>
<keyword evidence="10" id="KW-1185">Reference proteome</keyword>
<organism evidence="9 10">
    <name type="scientific">Pilimelia anulata</name>
    <dbReference type="NCBI Taxonomy" id="53371"/>
    <lineage>
        <taxon>Bacteria</taxon>
        <taxon>Bacillati</taxon>
        <taxon>Actinomycetota</taxon>
        <taxon>Actinomycetes</taxon>
        <taxon>Micromonosporales</taxon>
        <taxon>Micromonosporaceae</taxon>
        <taxon>Pilimelia</taxon>
    </lineage>
</organism>
<gene>
    <name evidence="9" type="ORF">GCM10010123_12200</name>
</gene>
<feature type="compositionally biased region" description="Pro residues" evidence="5">
    <location>
        <begin position="134"/>
        <end position="148"/>
    </location>
</feature>
<evidence type="ECO:0000256" key="7">
    <source>
        <dbReference type="SAM" id="SignalP"/>
    </source>
</evidence>
<comment type="subcellular location">
    <subcellularLocation>
        <location evidence="1">Cell envelope</location>
    </subcellularLocation>
</comment>
<evidence type="ECO:0000256" key="4">
    <source>
        <dbReference type="ARBA" id="ARBA00023008"/>
    </source>
</evidence>
<feature type="region of interest" description="Disordered" evidence="5">
    <location>
        <begin position="131"/>
        <end position="163"/>
    </location>
</feature>
<dbReference type="PANTHER" id="PTHR34820:SF4">
    <property type="entry name" value="INNER MEMBRANE PROTEIN YEBZ"/>
    <property type="match status" value="1"/>
</dbReference>
<dbReference type="GO" id="GO:0046688">
    <property type="term" value="P:response to copper ion"/>
    <property type="evidence" value="ECO:0007669"/>
    <property type="project" value="InterPro"/>
</dbReference>
<dbReference type="AlphaFoldDB" id="A0A8J3F967"/>
<keyword evidence="6" id="KW-0472">Membrane</keyword>
<keyword evidence="2" id="KW-0479">Metal-binding</keyword>
<dbReference type="InterPro" id="IPR014755">
    <property type="entry name" value="Cu-Rt/internalin_Ig-like"/>
</dbReference>
<dbReference type="Gene3D" id="2.60.40.1220">
    <property type="match status" value="1"/>
</dbReference>
<reference evidence="9" key="2">
    <citation type="submission" date="2020-09" db="EMBL/GenBank/DDBJ databases">
        <authorList>
            <person name="Sun Q."/>
            <person name="Ohkuma M."/>
        </authorList>
    </citation>
    <scope>NUCLEOTIDE SEQUENCE</scope>
    <source>
        <strain evidence="9">JCM 3090</strain>
    </source>
</reference>
<dbReference type="RefSeq" id="WP_189169050.1">
    <property type="nucleotide sequence ID" value="NZ_BMQB01000002.1"/>
</dbReference>
<dbReference type="GO" id="GO:0005507">
    <property type="term" value="F:copper ion binding"/>
    <property type="evidence" value="ECO:0007669"/>
    <property type="project" value="InterPro"/>
</dbReference>
<keyword evidence="6" id="KW-0812">Transmembrane</keyword>
<proteinExistence type="predicted"/>
<dbReference type="InterPro" id="IPR032694">
    <property type="entry name" value="CopC/D"/>
</dbReference>
<evidence type="ECO:0000256" key="2">
    <source>
        <dbReference type="ARBA" id="ARBA00022723"/>
    </source>
</evidence>
<evidence type="ECO:0000259" key="8">
    <source>
        <dbReference type="Pfam" id="PF04234"/>
    </source>
</evidence>
<accession>A0A8J3F967</accession>
<dbReference type="Proteomes" id="UP000649739">
    <property type="component" value="Unassembled WGS sequence"/>
</dbReference>
<keyword evidence="6" id="KW-1133">Transmembrane helix</keyword>
<evidence type="ECO:0000256" key="3">
    <source>
        <dbReference type="ARBA" id="ARBA00022729"/>
    </source>
</evidence>
<comment type="caution">
    <text evidence="9">The sequence shown here is derived from an EMBL/GenBank/DDBJ whole genome shotgun (WGS) entry which is preliminary data.</text>
</comment>
<protein>
    <recommendedName>
        <fullName evidence="8">CopC domain-containing protein</fullName>
    </recommendedName>
</protein>
<dbReference type="EMBL" id="BMQB01000002">
    <property type="protein sequence ID" value="GGJ84089.1"/>
    <property type="molecule type" value="Genomic_DNA"/>
</dbReference>
<dbReference type="InterPro" id="IPR007348">
    <property type="entry name" value="CopC_dom"/>
</dbReference>